<reference evidence="2" key="2">
    <citation type="submission" date="2025-08" db="UniProtKB">
        <authorList>
            <consortium name="RefSeq"/>
        </authorList>
    </citation>
    <scope>IDENTIFICATION</scope>
    <source>
        <tissue evidence="2">Leaf</tissue>
    </source>
</reference>
<organism evidence="1 2">
    <name type="scientific">Nicotiana tabacum</name>
    <name type="common">Common tobacco</name>
    <dbReference type="NCBI Taxonomy" id="4097"/>
    <lineage>
        <taxon>Eukaryota</taxon>
        <taxon>Viridiplantae</taxon>
        <taxon>Streptophyta</taxon>
        <taxon>Embryophyta</taxon>
        <taxon>Tracheophyta</taxon>
        <taxon>Spermatophyta</taxon>
        <taxon>Magnoliopsida</taxon>
        <taxon>eudicotyledons</taxon>
        <taxon>Gunneridae</taxon>
        <taxon>Pentapetalae</taxon>
        <taxon>asterids</taxon>
        <taxon>lamiids</taxon>
        <taxon>Solanales</taxon>
        <taxon>Solanaceae</taxon>
        <taxon>Nicotianoideae</taxon>
        <taxon>Nicotianeae</taxon>
        <taxon>Nicotiana</taxon>
    </lineage>
</organism>
<evidence type="ECO:0000313" key="2">
    <source>
        <dbReference type="RefSeq" id="XP_075101006.1"/>
    </source>
</evidence>
<sequence>MAGSNKLQKEKIRYRNKGKSFLLQDLFNKMMIPLREIELVVDEFVRVDPIAEMWIQGSRGKTIKYYIRISQLIPLTQCGTEHSLERIHGYNLTLHLTLRFLTTKSRGVAK</sequence>
<dbReference type="RefSeq" id="XP_075101006.1">
    <property type="nucleotide sequence ID" value="XM_075244905.1"/>
</dbReference>
<protein>
    <submittedName>
        <fullName evidence="2">Uncharacterized protein LOC107774039 isoform X1</fullName>
    </submittedName>
</protein>
<keyword evidence="1" id="KW-1185">Reference proteome</keyword>
<reference evidence="1" key="1">
    <citation type="journal article" date="2014" name="Nat. Commun.">
        <title>The tobacco genome sequence and its comparison with those of tomato and potato.</title>
        <authorList>
            <person name="Sierro N."/>
            <person name="Battey J.N."/>
            <person name="Ouadi S."/>
            <person name="Bakaher N."/>
            <person name="Bovet L."/>
            <person name="Willig A."/>
            <person name="Goepfert S."/>
            <person name="Peitsch M.C."/>
            <person name="Ivanov N.V."/>
        </authorList>
    </citation>
    <scope>NUCLEOTIDE SEQUENCE [LARGE SCALE GENOMIC DNA]</scope>
</reference>
<evidence type="ECO:0000313" key="1">
    <source>
        <dbReference type="Proteomes" id="UP000790787"/>
    </source>
</evidence>
<gene>
    <name evidence="2" type="primary">LOC107774039</name>
</gene>
<dbReference type="Proteomes" id="UP000790787">
    <property type="component" value="Chromosome 22"/>
</dbReference>
<name>A0AC58TUV6_TOBAC</name>
<proteinExistence type="predicted"/>
<accession>A0AC58TUV6</accession>